<comment type="similarity">
    <text evidence="5">Belongs to the FMN-dependent alpha-hydroxy acid dehydrogenase family.</text>
</comment>
<keyword evidence="3 7" id="KW-0288">FMN</keyword>
<dbReference type="Gene3D" id="3.20.20.70">
    <property type="entry name" value="Aldolase class I"/>
    <property type="match status" value="1"/>
</dbReference>
<evidence type="ECO:0000256" key="2">
    <source>
        <dbReference type="ARBA" id="ARBA00022630"/>
    </source>
</evidence>
<feature type="binding site" evidence="7">
    <location>
        <position position="251"/>
    </location>
    <ligand>
        <name>glyoxylate</name>
        <dbReference type="ChEBI" id="CHEBI:36655"/>
    </ligand>
</feature>
<dbReference type="PROSITE" id="PS00557">
    <property type="entry name" value="FMN_HYDROXY_ACID_DH_1"/>
    <property type="match status" value="1"/>
</dbReference>
<feature type="binding site" evidence="7">
    <location>
        <begin position="302"/>
        <end position="303"/>
    </location>
    <ligand>
        <name>FMN</name>
        <dbReference type="ChEBI" id="CHEBI:58210"/>
    </ligand>
</feature>
<feature type="active site" description="Proton acceptor" evidence="6">
    <location>
        <position position="248"/>
    </location>
</feature>
<feature type="binding site" evidence="7">
    <location>
        <position position="224"/>
    </location>
    <ligand>
        <name>FMN</name>
        <dbReference type="ChEBI" id="CHEBI:58210"/>
    </ligand>
</feature>
<dbReference type="InterPro" id="IPR013785">
    <property type="entry name" value="Aldolase_TIM"/>
</dbReference>
<feature type="binding site" evidence="7">
    <location>
        <position position="246"/>
    </location>
    <ligand>
        <name>FMN</name>
        <dbReference type="ChEBI" id="CHEBI:58210"/>
    </ligand>
</feature>
<gene>
    <name evidence="9" type="ORF">GNZ18_23390</name>
</gene>
<dbReference type="AlphaFoldDB" id="A0A7K1L551"/>
<accession>A0A7K1L551</accession>
<feature type="binding site" evidence="7">
    <location>
        <begin position="82"/>
        <end position="84"/>
    </location>
    <ligand>
        <name>FMN</name>
        <dbReference type="ChEBI" id="CHEBI:58210"/>
    </ligand>
</feature>
<evidence type="ECO:0000256" key="1">
    <source>
        <dbReference type="ARBA" id="ARBA00001917"/>
    </source>
</evidence>
<feature type="binding site" evidence="7">
    <location>
        <position position="170"/>
    </location>
    <ligand>
        <name>glyoxylate</name>
        <dbReference type="ChEBI" id="CHEBI:36655"/>
    </ligand>
</feature>
<evidence type="ECO:0000256" key="6">
    <source>
        <dbReference type="PIRSR" id="PIRSR000138-1"/>
    </source>
</evidence>
<dbReference type="PANTHER" id="PTHR10578">
    <property type="entry name" value="S -2-HYDROXY-ACID OXIDASE-RELATED"/>
    <property type="match status" value="1"/>
</dbReference>
<comment type="cofactor">
    <cofactor evidence="1">
        <name>FMN</name>
        <dbReference type="ChEBI" id="CHEBI:58210"/>
    </cofactor>
</comment>
<proteinExistence type="inferred from homology"/>
<evidence type="ECO:0000313" key="10">
    <source>
        <dbReference type="Proteomes" id="UP000432015"/>
    </source>
</evidence>
<keyword evidence="2 7" id="KW-0285">Flavoprotein</keyword>
<dbReference type="PIRSF" id="PIRSF000138">
    <property type="entry name" value="Al-hdrx_acd_dh"/>
    <property type="match status" value="1"/>
</dbReference>
<feature type="binding site" evidence="7">
    <location>
        <position position="29"/>
    </location>
    <ligand>
        <name>glyoxylate</name>
        <dbReference type="ChEBI" id="CHEBI:36655"/>
    </ligand>
</feature>
<feature type="binding site" evidence="7">
    <location>
        <position position="248"/>
    </location>
    <ligand>
        <name>glyoxylate</name>
        <dbReference type="ChEBI" id="CHEBI:36655"/>
    </ligand>
</feature>
<dbReference type="GO" id="GO:0010181">
    <property type="term" value="F:FMN binding"/>
    <property type="evidence" value="ECO:0007669"/>
    <property type="project" value="InterPro"/>
</dbReference>
<dbReference type="CDD" id="cd02809">
    <property type="entry name" value="alpha_hydroxyacid_oxid_FMN"/>
    <property type="match status" value="1"/>
</dbReference>
<dbReference type="SUPFAM" id="SSF51395">
    <property type="entry name" value="FMN-linked oxidoreductases"/>
    <property type="match status" value="1"/>
</dbReference>
<evidence type="ECO:0000256" key="3">
    <source>
        <dbReference type="ARBA" id="ARBA00022643"/>
    </source>
</evidence>
<dbReference type="InterPro" id="IPR000262">
    <property type="entry name" value="FMN-dep_DH"/>
</dbReference>
<evidence type="ECO:0000256" key="7">
    <source>
        <dbReference type="PIRSR" id="PIRSR000138-2"/>
    </source>
</evidence>
<feature type="domain" description="FMN hydroxy acid dehydrogenase" evidence="8">
    <location>
        <begin position="3"/>
        <end position="352"/>
    </location>
</feature>
<dbReference type="InterPro" id="IPR037396">
    <property type="entry name" value="FMN_HAD"/>
</dbReference>
<sequence>MSTVPRLPATPREFEEEARARLDPAHYDYFAGGAGDEVTLRANEAAFRRLALLPRVLRGAGEPRTEVALPGGRAGMPVLVAPTAFHRLADPEGERATARAAAANETIMMVSMAGTVGVEDVAAAAPEAVLWFQLYIQPDMPFTETVVRRAEAAGCAALVVTVDSPARGVRERELAHGFHDLPDGLCCENLRDGAAVRPIVMSPDIGWEHIDRLRRMTDLPIVLKGIMNPADVRPAIEHGAAALLVSNHGGRQLDTLPATLDMLPPVVAAADGAVPVLLDGGVRRGTDVVKALALGAAAVAVGRPVLWGLAAGGERGAARVLAMLRAEVREALALCGCASPADLDPSMVRRTC</sequence>
<dbReference type="PROSITE" id="PS51349">
    <property type="entry name" value="FMN_HYDROXY_ACID_DH_2"/>
    <property type="match status" value="1"/>
</dbReference>
<feature type="binding site" evidence="7">
    <location>
        <position position="161"/>
    </location>
    <ligand>
        <name>FMN</name>
        <dbReference type="ChEBI" id="CHEBI:58210"/>
    </ligand>
</feature>
<evidence type="ECO:0000256" key="5">
    <source>
        <dbReference type="ARBA" id="ARBA00024042"/>
    </source>
</evidence>
<feature type="binding site" evidence="7">
    <location>
        <position position="135"/>
    </location>
    <ligand>
        <name>glyoxylate</name>
        <dbReference type="ChEBI" id="CHEBI:36655"/>
    </ligand>
</feature>
<feature type="binding site" evidence="7">
    <location>
        <position position="133"/>
    </location>
    <ligand>
        <name>FMN</name>
        <dbReference type="ChEBI" id="CHEBI:58210"/>
    </ligand>
</feature>
<dbReference type="GO" id="GO:0016491">
    <property type="term" value="F:oxidoreductase activity"/>
    <property type="evidence" value="ECO:0007669"/>
    <property type="project" value="UniProtKB-KW"/>
</dbReference>
<evidence type="ECO:0000256" key="4">
    <source>
        <dbReference type="ARBA" id="ARBA00023002"/>
    </source>
</evidence>
<dbReference type="InterPro" id="IPR008259">
    <property type="entry name" value="FMN_hydac_DH_AS"/>
</dbReference>
<feature type="binding site" evidence="7">
    <location>
        <begin position="279"/>
        <end position="283"/>
    </location>
    <ligand>
        <name>FMN</name>
        <dbReference type="ChEBI" id="CHEBI:58210"/>
    </ligand>
</feature>
<dbReference type="Proteomes" id="UP000432015">
    <property type="component" value="Unassembled WGS sequence"/>
</dbReference>
<keyword evidence="4" id="KW-0560">Oxidoreductase</keyword>
<dbReference type="EMBL" id="WOFH01000008">
    <property type="protein sequence ID" value="MUN39519.1"/>
    <property type="molecule type" value="Genomic_DNA"/>
</dbReference>
<organism evidence="9 10">
    <name type="scientific">Actinomadura litoris</name>
    <dbReference type="NCBI Taxonomy" id="2678616"/>
    <lineage>
        <taxon>Bacteria</taxon>
        <taxon>Bacillati</taxon>
        <taxon>Actinomycetota</taxon>
        <taxon>Actinomycetes</taxon>
        <taxon>Streptosporangiales</taxon>
        <taxon>Thermomonosporaceae</taxon>
        <taxon>Actinomadura</taxon>
    </lineage>
</organism>
<evidence type="ECO:0000313" key="9">
    <source>
        <dbReference type="EMBL" id="MUN39519.1"/>
    </source>
</evidence>
<dbReference type="FunFam" id="3.20.20.70:FF:000056">
    <property type="entry name" value="hydroxyacid oxidase 2"/>
    <property type="match status" value="1"/>
</dbReference>
<feature type="binding site" evidence="7">
    <location>
        <position position="111"/>
    </location>
    <ligand>
        <name>FMN</name>
        <dbReference type="ChEBI" id="CHEBI:58210"/>
    </ligand>
</feature>
<dbReference type="PANTHER" id="PTHR10578:SF107">
    <property type="entry name" value="2-HYDROXYACID OXIDASE 1"/>
    <property type="match status" value="1"/>
</dbReference>
<dbReference type="Pfam" id="PF01070">
    <property type="entry name" value="FMN_dh"/>
    <property type="match status" value="1"/>
</dbReference>
<dbReference type="GO" id="GO:0005737">
    <property type="term" value="C:cytoplasm"/>
    <property type="evidence" value="ECO:0007669"/>
    <property type="project" value="UniProtKB-ARBA"/>
</dbReference>
<dbReference type="InterPro" id="IPR012133">
    <property type="entry name" value="Alpha-hydoxy_acid_DH_FMN"/>
</dbReference>
<keyword evidence="10" id="KW-1185">Reference proteome</keyword>
<evidence type="ECO:0000259" key="8">
    <source>
        <dbReference type="PROSITE" id="PS51349"/>
    </source>
</evidence>
<comment type="caution">
    <text evidence="9">The sequence shown here is derived from an EMBL/GenBank/DDBJ whole genome shotgun (WGS) entry which is preliminary data.</text>
</comment>
<protein>
    <submittedName>
        <fullName evidence="9">Alpha-hydroxy-acid oxidizing protein</fullName>
    </submittedName>
</protein>
<reference evidence="9 10" key="1">
    <citation type="submission" date="2019-11" db="EMBL/GenBank/DDBJ databases">
        <authorList>
            <person name="Cao P."/>
        </authorList>
    </citation>
    <scope>NUCLEOTIDE SEQUENCE [LARGE SCALE GENOMIC DNA]</scope>
    <source>
        <strain evidence="9 10">NEAU-AAG5</strain>
    </source>
</reference>
<name>A0A7K1L551_9ACTN</name>